<dbReference type="Gene3D" id="2.60.40.10">
    <property type="entry name" value="Immunoglobulins"/>
    <property type="match status" value="1"/>
</dbReference>
<feature type="domain" description="Ig-like" evidence="1">
    <location>
        <begin position="303"/>
        <end position="402"/>
    </location>
</feature>
<dbReference type="EMBL" id="WJQU01000003">
    <property type="protein sequence ID" value="KAJ6639773.1"/>
    <property type="molecule type" value="Genomic_DNA"/>
</dbReference>
<keyword evidence="3" id="KW-1185">Reference proteome</keyword>
<evidence type="ECO:0000313" key="3">
    <source>
        <dbReference type="Proteomes" id="UP001151699"/>
    </source>
</evidence>
<dbReference type="Proteomes" id="UP001151699">
    <property type="component" value="Chromosome X"/>
</dbReference>
<dbReference type="SUPFAM" id="SSF48726">
    <property type="entry name" value="Immunoglobulin"/>
    <property type="match status" value="1"/>
</dbReference>
<reference evidence="2" key="1">
    <citation type="submission" date="2022-07" db="EMBL/GenBank/DDBJ databases">
        <authorList>
            <person name="Trinca V."/>
            <person name="Uliana J.V.C."/>
            <person name="Torres T.T."/>
            <person name="Ward R.J."/>
            <person name="Monesi N."/>
        </authorList>
    </citation>
    <scope>NUCLEOTIDE SEQUENCE</scope>
    <source>
        <strain evidence="2">HSMRA1968</strain>
        <tissue evidence="2">Whole embryos</tissue>
    </source>
</reference>
<dbReference type="InterPro" id="IPR013783">
    <property type="entry name" value="Ig-like_fold"/>
</dbReference>
<proteinExistence type="predicted"/>
<protein>
    <recommendedName>
        <fullName evidence="1">Ig-like domain-containing protein</fullName>
    </recommendedName>
</protein>
<organism evidence="2 3">
    <name type="scientific">Pseudolycoriella hygida</name>
    <dbReference type="NCBI Taxonomy" id="35572"/>
    <lineage>
        <taxon>Eukaryota</taxon>
        <taxon>Metazoa</taxon>
        <taxon>Ecdysozoa</taxon>
        <taxon>Arthropoda</taxon>
        <taxon>Hexapoda</taxon>
        <taxon>Insecta</taxon>
        <taxon>Pterygota</taxon>
        <taxon>Neoptera</taxon>
        <taxon>Endopterygota</taxon>
        <taxon>Diptera</taxon>
        <taxon>Nematocera</taxon>
        <taxon>Sciaroidea</taxon>
        <taxon>Sciaridae</taxon>
        <taxon>Pseudolycoriella</taxon>
    </lineage>
</organism>
<dbReference type="OrthoDB" id="9984440at2759"/>
<dbReference type="InterPro" id="IPR007110">
    <property type="entry name" value="Ig-like_dom"/>
</dbReference>
<dbReference type="InterPro" id="IPR036179">
    <property type="entry name" value="Ig-like_dom_sf"/>
</dbReference>
<dbReference type="PROSITE" id="PS50835">
    <property type="entry name" value="IG_LIKE"/>
    <property type="match status" value="1"/>
</dbReference>
<comment type="caution">
    <text evidence="2">The sequence shown here is derived from an EMBL/GenBank/DDBJ whole genome shotgun (WGS) entry which is preliminary data.</text>
</comment>
<dbReference type="PANTHER" id="PTHR23278:SF25">
    <property type="entry name" value="GH14967P"/>
    <property type="match status" value="1"/>
</dbReference>
<name>A0A9Q0MXI2_9DIPT</name>
<dbReference type="PANTHER" id="PTHR23278">
    <property type="entry name" value="SIDESTEP PROTEIN"/>
    <property type="match status" value="1"/>
</dbReference>
<dbReference type="Pfam" id="PF13927">
    <property type="entry name" value="Ig_3"/>
    <property type="match status" value="1"/>
</dbReference>
<dbReference type="AlphaFoldDB" id="A0A9Q0MXI2"/>
<sequence>MRISWGSQHGFSCCLPLCRISQQVLKMSALAVESICRRTTVGRGVGSPVISLCLPDEEEVASLCYPRCEKGFENIGSNICRKIGCGGLEGATDIGVSCEKPEAYGRGAGYVDEWKCVSENGPCEMWGLLFYPRCIFGYSSFGCCVCSPNCPSDYIDDGAFCQKPSYGRGVGVSRLGCAPYLEYDAGLCYTPCSSDRNGIGPLCWNRCGGANPVECGIFCTSSPTKCAAITLEIIGSAVRIAANIAGTNVVGTIVAIFDGVKQYIFHVIVDIRDRDFKAAKRWSDESVFANRAYFLFEKQPVPPDRISIRDEAGVDRASVVGPYSEGDIVNLKCDVYGGKPVPTVTWYRDDLPITSETFQTPERRSIRSEITLGPLGRQDLNTRLTCRAINHPRATPLESTVQIDMNFSPLNVRLLGAHQPLSAGHFHHKTNVLCSLFD</sequence>
<evidence type="ECO:0000259" key="1">
    <source>
        <dbReference type="PROSITE" id="PS50835"/>
    </source>
</evidence>
<accession>A0A9Q0MXI2</accession>
<evidence type="ECO:0000313" key="2">
    <source>
        <dbReference type="EMBL" id="KAJ6639773.1"/>
    </source>
</evidence>
<gene>
    <name evidence="2" type="ORF">Bhyg_12520</name>
</gene>